<protein>
    <submittedName>
        <fullName evidence="3">Alpha-galactosidase</fullName>
        <ecNumber evidence="3">3.2.1.22</ecNumber>
    </submittedName>
</protein>
<dbReference type="Pfam" id="PF02065">
    <property type="entry name" value="Melibiase"/>
    <property type="match status" value="1"/>
</dbReference>
<dbReference type="GO" id="GO:0004557">
    <property type="term" value="F:alpha-galactosidase activity"/>
    <property type="evidence" value="ECO:0007669"/>
    <property type="project" value="UniProtKB-EC"/>
</dbReference>
<keyword evidence="1 3" id="KW-0378">Hydrolase</keyword>
<dbReference type="EMBL" id="DWVS01000375">
    <property type="protein sequence ID" value="HJC89190.1"/>
    <property type="molecule type" value="Genomic_DNA"/>
</dbReference>
<sequence>MHIINIEEDRIGLRFGVTQENRLVLLAVTEGKKRQQASEMQEAAFEQKDGAEAGNEDAFREYAPLEAMITGENCPEDRMGNQLIHTSLAMKLHYERHERRQTEDGAEYVFFLKDEDTGMAARLHYRFYAELNVISCHAEVENQGTLPQGLEAVTSFSLHGLERDGNLSYEERFRLHLVHNGWQKELQWHAYRFSELGLTASQKPGRYNSTKFISVTNMGAWSTKQYLPLGILEDEETGKFLAWQIEHNGSWHWEIGEHAGQLYLKAAGPTEQYAHWYKELKPGETFVSVPAAVAYGCGRADEAVRALTAYRRRIRRKNEDNRKLPVIFNDYMNCLWGKPTTEEEIPLIDMAAACGCEYYCIDCGWYSAGEWWGNVGEWLPSEERFPKTEAFPEGLKSLLAYIRQKGMVSGLWLELEVMGLNCPLAKEKPDEWFFMRHGKRVREKTRYQLDYRNPEVREFATGVIRRLVEDYGVGYIKMDYNIEPGIGTDQQADSAGDGLLEHQRAYLSWLDGIFAEYPDLVIENCGSGGMRMDYAMLKRHSVQSTSDMEDYRMYATIAVNSPLALTPEQAAVWSYPLNADDAEETIFNMVNVLLLRIHQSGHLFRLGETCQELIREAISWYQATREDRREALPFWPLGFGTYYDVWTALGMKGRKKSYLAVWRRGGEEASCRLPLPDCRGKEIRVRCAYPAERPVDFTWDAQKAELTVTFPEAFMARLFEIENLS</sequence>
<dbReference type="Gene3D" id="3.20.20.70">
    <property type="entry name" value="Aldolase class I"/>
    <property type="match status" value="1"/>
</dbReference>
<dbReference type="InterPro" id="IPR038417">
    <property type="entry name" value="Alpga-gal_N_sf"/>
</dbReference>
<dbReference type="Proteomes" id="UP000823922">
    <property type="component" value="Unassembled WGS sequence"/>
</dbReference>
<reference evidence="3" key="2">
    <citation type="submission" date="2021-04" db="EMBL/GenBank/DDBJ databases">
        <authorList>
            <person name="Gilroy R."/>
        </authorList>
    </citation>
    <scope>NUCLEOTIDE SEQUENCE</scope>
    <source>
        <strain evidence="3">ChiBcec1-1630</strain>
    </source>
</reference>
<evidence type="ECO:0000256" key="2">
    <source>
        <dbReference type="ARBA" id="ARBA00023295"/>
    </source>
</evidence>
<dbReference type="InterPro" id="IPR002252">
    <property type="entry name" value="Glyco_hydro_36"/>
</dbReference>
<dbReference type="SUPFAM" id="SSF51445">
    <property type="entry name" value="(Trans)glycosidases"/>
    <property type="match status" value="1"/>
</dbReference>
<dbReference type="InterPro" id="IPR050985">
    <property type="entry name" value="Alpha-glycosidase_related"/>
</dbReference>
<dbReference type="InterPro" id="IPR017853">
    <property type="entry name" value="GH"/>
</dbReference>
<dbReference type="PANTHER" id="PTHR43053">
    <property type="entry name" value="GLYCOSIDASE FAMILY 31"/>
    <property type="match status" value="1"/>
</dbReference>
<evidence type="ECO:0000256" key="1">
    <source>
        <dbReference type="ARBA" id="ARBA00022801"/>
    </source>
</evidence>
<dbReference type="EC" id="3.2.1.22" evidence="3"/>
<reference evidence="3" key="1">
    <citation type="journal article" date="2021" name="PeerJ">
        <title>Extensive microbial diversity within the chicken gut microbiome revealed by metagenomics and culture.</title>
        <authorList>
            <person name="Gilroy R."/>
            <person name="Ravi A."/>
            <person name="Getino M."/>
            <person name="Pursley I."/>
            <person name="Horton D.L."/>
            <person name="Alikhan N.F."/>
            <person name="Baker D."/>
            <person name="Gharbi K."/>
            <person name="Hall N."/>
            <person name="Watson M."/>
            <person name="Adriaenssens E.M."/>
            <person name="Foster-Nyarko E."/>
            <person name="Jarju S."/>
            <person name="Secka A."/>
            <person name="Antonio M."/>
            <person name="Oren A."/>
            <person name="Chaudhuri R.R."/>
            <person name="La Ragione R."/>
            <person name="Hildebrand F."/>
            <person name="Pallen M.J."/>
        </authorList>
    </citation>
    <scope>NUCLEOTIDE SEQUENCE</scope>
    <source>
        <strain evidence="3">ChiBcec1-1630</strain>
    </source>
</reference>
<dbReference type="InterPro" id="IPR013785">
    <property type="entry name" value="Aldolase_TIM"/>
</dbReference>
<evidence type="ECO:0000313" key="3">
    <source>
        <dbReference type="EMBL" id="HJC89190.1"/>
    </source>
</evidence>
<dbReference type="Gene3D" id="2.70.98.60">
    <property type="entry name" value="alpha-galactosidase from lactobacil brevis"/>
    <property type="match status" value="1"/>
</dbReference>
<comment type="caution">
    <text evidence="3">The sequence shown here is derived from an EMBL/GenBank/DDBJ whole genome shotgun (WGS) entry which is preliminary data.</text>
</comment>
<dbReference type="PANTHER" id="PTHR43053:SF3">
    <property type="entry name" value="ALPHA-GALACTOSIDASE C-RELATED"/>
    <property type="match status" value="1"/>
</dbReference>
<accession>A0A9D2TU35</accession>
<name>A0A9D2TU35_9FIRM</name>
<dbReference type="AlphaFoldDB" id="A0A9D2TU35"/>
<keyword evidence="2 3" id="KW-0326">Glycosidase</keyword>
<organism evidence="3 4">
    <name type="scientific">Candidatus Eisenbergiella intestinigallinarum</name>
    <dbReference type="NCBI Taxonomy" id="2838549"/>
    <lineage>
        <taxon>Bacteria</taxon>
        <taxon>Bacillati</taxon>
        <taxon>Bacillota</taxon>
        <taxon>Clostridia</taxon>
        <taxon>Lachnospirales</taxon>
        <taxon>Lachnospiraceae</taxon>
        <taxon>Eisenbergiella</taxon>
    </lineage>
</organism>
<proteinExistence type="predicted"/>
<gene>
    <name evidence="3" type="ORF">H9926_14430</name>
</gene>
<dbReference type="GO" id="GO:0016052">
    <property type="term" value="P:carbohydrate catabolic process"/>
    <property type="evidence" value="ECO:0007669"/>
    <property type="project" value="InterPro"/>
</dbReference>
<evidence type="ECO:0000313" key="4">
    <source>
        <dbReference type="Proteomes" id="UP000823922"/>
    </source>
</evidence>
<dbReference type="PRINTS" id="PR00743">
    <property type="entry name" value="GLHYDRLASE36"/>
</dbReference>
<dbReference type="CDD" id="cd14791">
    <property type="entry name" value="GH36"/>
    <property type="match status" value="1"/>
</dbReference>